<feature type="domain" description="CID" evidence="4">
    <location>
        <begin position="832"/>
        <end position="972"/>
    </location>
</feature>
<feature type="compositionally biased region" description="Basic and acidic residues" evidence="2">
    <location>
        <begin position="319"/>
        <end position="328"/>
    </location>
</feature>
<evidence type="ECO:0000313" key="6">
    <source>
        <dbReference type="Proteomes" id="UP001190926"/>
    </source>
</evidence>
<feature type="compositionally biased region" description="Polar residues" evidence="2">
    <location>
        <begin position="1217"/>
        <end position="1228"/>
    </location>
</feature>
<dbReference type="Gene3D" id="1.25.40.90">
    <property type="match status" value="1"/>
</dbReference>
<gene>
    <name evidence="5" type="ORF">C2S53_017988</name>
</gene>
<dbReference type="Proteomes" id="UP001190926">
    <property type="component" value="Unassembled WGS sequence"/>
</dbReference>
<dbReference type="Pfam" id="PF04818">
    <property type="entry name" value="CID"/>
    <property type="match status" value="1"/>
</dbReference>
<feature type="compositionally biased region" description="Pro residues" evidence="2">
    <location>
        <begin position="1132"/>
        <end position="1155"/>
    </location>
</feature>
<evidence type="ECO:0000259" key="4">
    <source>
        <dbReference type="PROSITE" id="PS51391"/>
    </source>
</evidence>
<feature type="compositionally biased region" description="Low complexity" evidence="2">
    <location>
        <begin position="123"/>
        <end position="135"/>
    </location>
</feature>
<sequence length="1434" mass="158247">MAPSRRKGGSRAATAAARRKWEVGDLVLAKVKGFPAWPATVSEPQKWGYPADLKKVLVYFFGTQQIAFCSHADIEEFTEEKKVSLLGKRHGKGSDFTRALREIIDCFEKLKKQEQVTSDNLTEETVTTNENNSDESWTRSVNDEAAVITLKQLSGGATDDLNSLTEAAVAAAAEDALHEEGLQLEEAHSNSGFTEIHVYSTRSKTDAVQSRNIGQQRRISARKLRSSSRVDVGRLQKLMLPPTSNHRSSRRLCANAQDRSLRRSRRIIKSPDDSEGNIVDSPHFLSNGSVDENDSEIMTADSDSDSLNDGSSVDSGCKPLEEEPFSEKNEEETELSDRLDFHTNANIIKKKRKPNRKRHRSALVVKLDEVVSETEVLKTDCISPSNNLKVTERCPKEESDEHLPLSKRARVRLGKSSPVRVEEIKSAHDEEKTMEVLETSIQSYVPLNTTVHVPPDGEAILIKGDSDISPSFHGSPDRKPQYWETRKNFVDGEAALPPSKRLHRALEAMSANEAELSQRASSCSPKGNTPHESCSSVKCSELSSEEKTVIELGAGSAGDLSIGVSLSSASVSCFGLNMEVPEKHGETVEMALDCCRSSGIGSSYSELCKDSVEHAEGVESKRLKLSPLNERPDSVHQPLNPDVPAIPEDASHLDCNRPCLILSPNGCKIKPLVLKDTANKTDANMSPMNSDSLLVEEITGDSFDIDKCKNIDRADGGDELQKKMHLPLSENQDGQRSEFIREDRLACTDSTVVPSASPVKVLNSGHLEDEVVLVAQSPSHATDRPESVTKSSPPSSSICYISSSDSYVEKKSSCSNGQLHLEKAKLAGKSSSKMELLSSLENVIRSLTRTKESIGRATRIAIDCAKLGFATKVVELLAHNLESESSPHKKVDFFFLVDSITQCSGGMKGDAGVYPSAIQAVLPRLLLAAAPAGTGFYENHRQCLKVLKVWLERKILPETLIRHHIRELEALYRSHVNGGSRRSCKFERPFDDPIREMEGMLVDEYGSNSSIQLPGFRMPPMLRDDDIVSDSDGENFEAVTPEHNMEDVHVDGEPTVTATVEKRSHILEDVDGELEMEDVAPSCDVEATSVSNIAGTECTQLQHNQSDSHYGAPFAAQQSNDTHLISAHFPGSAPPPPHSPLPPPPPPPPPPPAHPLPLSGFPPAVFDSASKFSHSNSQEPTVRRSPSPRTKPRTLDTGHHRHHDGKDSEAQLPRQMSYCSNNRSFSDQRASHFSGRSSNGFQPMDGAFSKGFHLPPPHPAPSDQFSYVQEQRIQSRRDIPPPSHPNRFPSRSTENGNFYRDRDRYKFGQRDNIGEHWRPRLPSVSGPYHYDDSRMAHAHMPYPGPVRETAVSNNRWNYPPRSMNHRQFNPYGPPSEGPIPVANKGLNVPWHVDIDKFLREMVLTFGNLDNVFASASSNRLIFQRRGNSYGTQGG</sequence>
<name>A0AAD4IM73_PERFH</name>
<feature type="compositionally biased region" description="Polar residues" evidence="2">
    <location>
        <begin position="1263"/>
        <end position="1272"/>
    </location>
</feature>
<dbReference type="GO" id="GO:0006397">
    <property type="term" value="P:mRNA processing"/>
    <property type="evidence" value="ECO:0007669"/>
    <property type="project" value="UniProtKB-KW"/>
</dbReference>
<feature type="region of interest" description="Disordered" evidence="2">
    <location>
        <begin position="776"/>
        <end position="796"/>
    </location>
</feature>
<feature type="compositionally biased region" description="Polar residues" evidence="2">
    <location>
        <begin position="1170"/>
        <end position="1179"/>
    </location>
</feature>
<dbReference type="SMART" id="SM00582">
    <property type="entry name" value="RPR"/>
    <property type="match status" value="1"/>
</dbReference>
<organism evidence="5 6">
    <name type="scientific">Perilla frutescens var. hirtella</name>
    <name type="common">Perilla citriodora</name>
    <name type="synonym">Perilla setoyensis</name>
    <dbReference type="NCBI Taxonomy" id="608512"/>
    <lineage>
        <taxon>Eukaryota</taxon>
        <taxon>Viridiplantae</taxon>
        <taxon>Streptophyta</taxon>
        <taxon>Embryophyta</taxon>
        <taxon>Tracheophyta</taxon>
        <taxon>Spermatophyta</taxon>
        <taxon>Magnoliopsida</taxon>
        <taxon>eudicotyledons</taxon>
        <taxon>Gunneridae</taxon>
        <taxon>Pentapetalae</taxon>
        <taxon>asterids</taxon>
        <taxon>lamiids</taxon>
        <taxon>Lamiales</taxon>
        <taxon>Lamiaceae</taxon>
        <taxon>Nepetoideae</taxon>
        <taxon>Elsholtzieae</taxon>
        <taxon>Perilla</taxon>
    </lineage>
</organism>
<feature type="compositionally biased region" description="Basic and acidic residues" evidence="2">
    <location>
        <begin position="1193"/>
        <end position="1209"/>
    </location>
</feature>
<dbReference type="PANTHER" id="PTHR12550:SF49">
    <property type="entry name" value="PROTEIN HUA2-LIKE 2-RELATED"/>
    <property type="match status" value="1"/>
</dbReference>
<dbReference type="SUPFAM" id="SSF63748">
    <property type="entry name" value="Tudor/PWWP/MBT"/>
    <property type="match status" value="1"/>
</dbReference>
<feature type="region of interest" description="Disordered" evidence="2">
    <location>
        <begin position="1125"/>
        <end position="1301"/>
    </location>
</feature>
<dbReference type="EMBL" id="SDAM02029637">
    <property type="protein sequence ID" value="KAH6755105.1"/>
    <property type="molecule type" value="Genomic_DNA"/>
</dbReference>
<keyword evidence="1" id="KW-0507">mRNA processing</keyword>
<dbReference type="InterPro" id="IPR008942">
    <property type="entry name" value="ENTH_VHS"/>
</dbReference>
<evidence type="ECO:0000313" key="5">
    <source>
        <dbReference type="EMBL" id="KAH6755105.1"/>
    </source>
</evidence>
<keyword evidence="6" id="KW-1185">Reference proteome</keyword>
<dbReference type="PROSITE" id="PS50812">
    <property type="entry name" value="PWWP"/>
    <property type="match status" value="1"/>
</dbReference>
<dbReference type="Pfam" id="PF00855">
    <property type="entry name" value="PWWP"/>
    <property type="match status" value="1"/>
</dbReference>
<feature type="region of interest" description="Disordered" evidence="2">
    <location>
        <begin position="118"/>
        <end position="139"/>
    </location>
</feature>
<dbReference type="PROSITE" id="PS51391">
    <property type="entry name" value="CID"/>
    <property type="match status" value="1"/>
</dbReference>
<evidence type="ECO:0000259" key="3">
    <source>
        <dbReference type="PROSITE" id="PS50812"/>
    </source>
</evidence>
<dbReference type="InterPro" id="IPR006569">
    <property type="entry name" value="CID_dom"/>
</dbReference>
<feature type="domain" description="PWWP" evidence="3">
    <location>
        <begin position="23"/>
        <end position="80"/>
    </location>
</feature>
<accession>A0AAD4IM73</accession>
<proteinExistence type="predicted"/>
<reference evidence="5 6" key="1">
    <citation type="journal article" date="2021" name="Nat. Commun.">
        <title>Incipient diploidization of the medicinal plant Perilla within 10,000 years.</title>
        <authorList>
            <person name="Zhang Y."/>
            <person name="Shen Q."/>
            <person name="Leng L."/>
            <person name="Zhang D."/>
            <person name="Chen S."/>
            <person name="Shi Y."/>
            <person name="Ning Z."/>
            <person name="Chen S."/>
        </authorList>
    </citation>
    <scope>NUCLEOTIDE SEQUENCE [LARGE SCALE GENOMIC DNA]</scope>
    <source>
        <strain evidence="6">cv. PC099</strain>
    </source>
</reference>
<feature type="region of interest" description="Disordered" evidence="2">
    <location>
        <begin position="240"/>
        <end position="336"/>
    </location>
</feature>
<evidence type="ECO:0000256" key="2">
    <source>
        <dbReference type="SAM" id="MobiDB-lite"/>
    </source>
</evidence>
<dbReference type="Gene3D" id="2.30.30.140">
    <property type="match status" value="1"/>
</dbReference>
<feature type="compositionally biased region" description="Low complexity" evidence="2">
    <location>
        <begin position="305"/>
        <end position="315"/>
    </location>
</feature>
<dbReference type="InterPro" id="IPR000313">
    <property type="entry name" value="PWWP_dom"/>
</dbReference>
<dbReference type="GO" id="GO:0005634">
    <property type="term" value="C:nucleus"/>
    <property type="evidence" value="ECO:0007669"/>
    <property type="project" value="UniProtKB-ARBA"/>
</dbReference>
<dbReference type="PANTHER" id="PTHR12550">
    <property type="entry name" value="HEPATOMA-DERIVED GROWTH FACTOR-RELATED"/>
    <property type="match status" value="1"/>
</dbReference>
<comment type="caution">
    <text evidence="5">The sequence shown here is derived from an EMBL/GenBank/DDBJ whole genome shotgun (WGS) entry which is preliminary data.</text>
</comment>
<dbReference type="SMART" id="SM00293">
    <property type="entry name" value="PWWP"/>
    <property type="match status" value="1"/>
</dbReference>
<evidence type="ECO:0000256" key="1">
    <source>
        <dbReference type="ARBA" id="ARBA00022664"/>
    </source>
</evidence>
<protein>
    <submittedName>
        <fullName evidence="5">Tudor/PWWP/MBT domain-containing protein</fullName>
    </submittedName>
</protein>